<dbReference type="InterPro" id="IPR049202">
    <property type="entry name" value="DUF6817"/>
</dbReference>
<organism evidence="2 3">
    <name type="scientific">Planotetraspora mira</name>
    <dbReference type="NCBI Taxonomy" id="58121"/>
    <lineage>
        <taxon>Bacteria</taxon>
        <taxon>Bacillati</taxon>
        <taxon>Actinomycetota</taxon>
        <taxon>Actinomycetes</taxon>
        <taxon>Streptosporangiales</taxon>
        <taxon>Streptosporangiaceae</taxon>
        <taxon>Planotetraspora</taxon>
    </lineage>
</organism>
<dbReference type="RefSeq" id="WP_203956693.1">
    <property type="nucleotide sequence ID" value="NZ_BOOO01000036.1"/>
</dbReference>
<dbReference type="Pfam" id="PF20680">
    <property type="entry name" value="DUF6817"/>
    <property type="match status" value="1"/>
</dbReference>
<dbReference type="AlphaFoldDB" id="A0A8J3TTR2"/>
<evidence type="ECO:0000313" key="2">
    <source>
        <dbReference type="EMBL" id="GII32830.1"/>
    </source>
</evidence>
<keyword evidence="3" id="KW-1185">Reference proteome</keyword>
<proteinExistence type="predicted"/>
<dbReference type="Proteomes" id="UP000650628">
    <property type="component" value="Unassembled WGS sequence"/>
</dbReference>
<evidence type="ECO:0000259" key="1">
    <source>
        <dbReference type="Pfam" id="PF20680"/>
    </source>
</evidence>
<reference evidence="2 3" key="1">
    <citation type="submission" date="2021-01" db="EMBL/GenBank/DDBJ databases">
        <title>Whole genome shotgun sequence of Planotetraspora mira NBRC 15435.</title>
        <authorList>
            <person name="Komaki H."/>
            <person name="Tamura T."/>
        </authorList>
    </citation>
    <scope>NUCLEOTIDE SEQUENCE [LARGE SCALE GENOMIC DNA]</scope>
    <source>
        <strain evidence="2 3">NBRC 15435</strain>
    </source>
</reference>
<dbReference type="EMBL" id="BOOO01000036">
    <property type="protein sequence ID" value="GII32830.1"/>
    <property type="molecule type" value="Genomic_DNA"/>
</dbReference>
<protein>
    <recommendedName>
        <fullName evidence="1">DUF6817 domain-containing protein</fullName>
    </recommendedName>
</protein>
<feature type="domain" description="DUF6817" evidence="1">
    <location>
        <begin position="8"/>
        <end position="92"/>
    </location>
</feature>
<evidence type="ECO:0000313" key="3">
    <source>
        <dbReference type="Proteomes" id="UP000650628"/>
    </source>
</evidence>
<comment type="caution">
    <text evidence="2">The sequence shown here is derived from an EMBL/GenBank/DDBJ whole genome shotgun (WGS) entry which is preliminary data.</text>
</comment>
<sequence length="184" mass="19996">MHGDAIRLLRRLGAETVPHPGGMLLDHLIRVRDRLARWKAAPALRAAGLCHAFYGTDGFPTGLLGLAERGLLEEVIGSEAEELVYRYGACDRAHVYPQLGVADPVEFRDRFTGRTAPIAAAELAWFAELTAANELDLADHDPDFAVKYGSDLLTLFTRARPLLSAAAWTDCQTILAGKEVGDAD</sequence>
<accession>A0A8J3TTR2</accession>
<name>A0A8J3TTR2_9ACTN</name>
<gene>
    <name evidence="2" type="ORF">Pmi06nite_62720</name>
</gene>